<feature type="region of interest" description="Disordered" evidence="5">
    <location>
        <begin position="1"/>
        <end position="42"/>
    </location>
</feature>
<feature type="transmembrane region" description="Helical" evidence="6">
    <location>
        <begin position="122"/>
        <end position="146"/>
    </location>
</feature>
<feature type="transmembrane region" description="Helical" evidence="6">
    <location>
        <begin position="415"/>
        <end position="448"/>
    </location>
</feature>
<dbReference type="InterPro" id="IPR004842">
    <property type="entry name" value="SLC12A_fam"/>
</dbReference>
<comment type="subcellular location">
    <subcellularLocation>
        <location evidence="1">Membrane</location>
        <topology evidence="1">Multi-pass membrane protein</topology>
    </subcellularLocation>
</comment>
<reference evidence="9 10" key="1">
    <citation type="submission" date="2023-01" db="EMBL/GenBank/DDBJ databases">
        <title>Novel diversity within Roseofilum (Cyanobacteria; Desertifilaceae) from marine benthic mats with descriptions of four novel species.</title>
        <authorList>
            <person name="Wang Y."/>
            <person name="Berthold D.E."/>
            <person name="Hu J."/>
            <person name="Lefler F.W."/>
            <person name="Laughinghouse H.D. IV."/>
        </authorList>
    </citation>
    <scope>NUCLEOTIDE SEQUENCE [LARGE SCALE GENOMIC DNA]</scope>
    <source>
        <strain evidence="9 10">BLCC-M143</strain>
    </source>
</reference>
<evidence type="ECO:0000256" key="6">
    <source>
        <dbReference type="SAM" id="Phobius"/>
    </source>
</evidence>
<accession>A0ABT7BT34</accession>
<gene>
    <name evidence="9" type="ORF">PMH09_02000</name>
</gene>
<feature type="transmembrane region" description="Helical" evidence="6">
    <location>
        <begin position="43"/>
        <end position="64"/>
    </location>
</feature>
<evidence type="ECO:0000256" key="3">
    <source>
        <dbReference type="ARBA" id="ARBA00022989"/>
    </source>
</evidence>
<evidence type="ECO:0000256" key="5">
    <source>
        <dbReference type="SAM" id="MobiDB-lite"/>
    </source>
</evidence>
<feature type="transmembrane region" description="Helical" evidence="6">
    <location>
        <begin position="76"/>
        <end position="101"/>
    </location>
</feature>
<protein>
    <submittedName>
        <fullName evidence="9">Na-K-Cl cotransporter</fullName>
    </submittedName>
</protein>
<feature type="transmembrane region" description="Helical" evidence="6">
    <location>
        <begin position="158"/>
        <end position="178"/>
    </location>
</feature>
<comment type="caution">
    <text evidence="9">The sequence shown here is derived from an EMBL/GenBank/DDBJ whole genome shotgun (WGS) entry which is preliminary data.</text>
</comment>
<dbReference type="RefSeq" id="WP_283756606.1">
    <property type="nucleotide sequence ID" value="NZ_JAQOSQ010000001.1"/>
</dbReference>
<dbReference type="Gene3D" id="1.20.1740.10">
    <property type="entry name" value="Amino acid/polyamine transporter I"/>
    <property type="match status" value="1"/>
</dbReference>
<dbReference type="InterPro" id="IPR018491">
    <property type="entry name" value="SLC12_C"/>
</dbReference>
<organism evidence="9 10">
    <name type="scientific">Roseofilum casamattae BLCC-M143</name>
    <dbReference type="NCBI Taxonomy" id="3022442"/>
    <lineage>
        <taxon>Bacteria</taxon>
        <taxon>Bacillati</taxon>
        <taxon>Cyanobacteriota</taxon>
        <taxon>Cyanophyceae</taxon>
        <taxon>Desertifilales</taxon>
        <taxon>Desertifilaceae</taxon>
        <taxon>Roseofilum</taxon>
        <taxon>Roseofilum casamattae</taxon>
    </lineage>
</organism>
<evidence type="ECO:0000256" key="2">
    <source>
        <dbReference type="ARBA" id="ARBA00022692"/>
    </source>
</evidence>
<keyword evidence="10" id="KW-1185">Reference proteome</keyword>
<feature type="domain" description="SLC12A transporter C-terminal" evidence="8">
    <location>
        <begin position="500"/>
        <end position="614"/>
    </location>
</feature>
<name>A0ABT7BT34_9CYAN</name>
<keyword evidence="3 6" id="KW-1133">Transmembrane helix</keyword>
<feature type="domain" description="SLC12A transporter C-terminal" evidence="8">
    <location>
        <begin position="623"/>
        <end position="694"/>
    </location>
</feature>
<dbReference type="Proteomes" id="UP001232992">
    <property type="component" value="Unassembled WGS sequence"/>
</dbReference>
<dbReference type="Pfam" id="PF00324">
    <property type="entry name" value="AA_permease"/>
    <property type="match status" value="1"/>
</dbReference>
<dbReference type="EMBL" id="JAQOSQ010000001">
    <property type="protein sequence ID" value="MDJ1181957.1"/>
    <property type="molecule type" value="Genomic_DNA"/>
</dbReference>
<dbReference type="Pfam" id="PF03522">
    <property type="entry name" value="SLC12"/>
    <property type="match status" value="2"/>
</dbReference>
<feature type="domain" description="Amino acid permease/ SLC12A" evidence="7">
    <location>
        <begin position="49"/>
        <end position="474"/>
    </location>
</feature>
<evidence type="ECO:0000259" key="8">
    <source>
        <dbReference type="Pfam" id="PF03522"/>
    </source>
</evidence>
<evidence type="ECO:0000313" key="10">
    <source>
        <dbReference type="Proteomes" id="UP001232992"/>
    </source>
</evidence>
<feature type="compositionally biased region" description="Polar residues" evidence="5">
    <location>
        <begin position="9"/>
        <end position="21"/>
    </location>
</feature>
<dbReference type="InterPro" id="IPR004841">
    <property type="entry name" value="AA-permease/SLC12A_dom"/>
</dbReference>
<feature type="transmembrane region" description="Helical" evidence="6">
    <location>
        <begin position="257"/>
        <end position="276"/>
    </location>
</feature>
<keyword evidence="4 6" id="KW-0472">Membrane</keyword>
<keyword evidence="2 6" id="KW-0812">Transmembrane</keyword>
<evidence type="ECO:0000256" key="1">
    <source>
        <dbReference type="ARBA" id="ARBA00004141"/>
    </source>
</evidence>
<feature type="transmembrane region" description="Helical" evidence="6">
    <location>
        <begin position="223"/>
        <end position="245"/>
    </location>
</feature>
<sequence>MKFPFFGRQQRSPNPPISTAAQPEGRSPTAGLRPSRSSESSGLGTFGGVYTPSILTILGVIMYLRFGWVVGSVGLIPTLAIVTLSTSITFLTALSISAIATDRVVRAGGAYYMISRSLGIETGGAVGIPLYFAQALSIALYTIGFAESIVQTFPMLDQLYVGLITTVLVGVVALTSASVAIKAQYFIMGAILLSLMSFVWGNGVPDTTPMGWTGSPPADAAPFWTVFAVFFPAVTGIMSGVSLSGDLKNPVRSIPDGTLAAVATGYVVYMVLPVILSVRSDAATLLSEPLIMQQMAWWGPAILLGVWGATLSSALGSILGAPRVLQALARDGVLPEWLSFLGSGSGPEDEPRMGTIVTLGVAIAIVCLGELDLIAPVLTMFFLTTYLVLNMAAGIEGFLQSPSYRPAFRVPWYLSILGAIGCLAVMFLIDAVATVIAAAIVLAIFIWLQRREMEATWGDARRGIWMAILRQGLVQLDHAEDPKNWRPHILVLSGTPRKRWPLIELADALTHNRGLITISTVLPQGARNLSQQAELELTIREYVEKRGVQALVRVITAPDPFEGAVRLVETYGLGPLVPNTIVLGDSESMERRDRYCQMICQLHSAKRSVIVLRENPERGFGRRRRIDVWWRGMQANGGLMLLLAYLLRTDIGWHDAEIFVKIIVNNETAVESARASLEQFLGQLRIGAIAQVIISNGRLFEEILHESSENADLIFLGLAKPDLIPPNQYTQYYENLHDKTANLPTIVYVLAAPDFAFEEVLAEN</sequence>
<evidence type="ECO:0000313" key="9">
    <source>
        <dbReference type="EMBL" id="MDJ1181957.1"/>
    </source>
</evidence>
<evidence type="ECO:0000259" key="7">
    <source>
        <dbReference type="Pfam" id="PF00324"/>
    </source>
</evidence>
<proteinExistence type="predicted"/>
<feature type="transmembrane region" description="Helical" evidence="6">
    <location>
        <begin position="373"/>
        <end position="395"/>
    </location>
</feature>
<feature type="transmembrane region" description="Helical" evidence="6">
    <location>
        <begin position="185"/>
        <end position="203"/>
    </location>
</feature>
<feature type="transmembrane region" description="Helical" evidence="6">
    <location>
        <begin position="296"/>
        <end position="321"/>
    </location>
</feature>
<evidence type="ECO:0000256" key="4">
    <source>
        <dbReference type="ARBA" id="ARBA00023136"/>
    </source>
</evidence>
<dbReference type="PANTHER" id="PTHR11827:SF72">
    <property type="entry name" value="GH08340P"/>
    <property type="match status" value="1"/>
</dbReference>
<dbReference type="PANTHER" id="PTHR11827">
    <property type="entry name" value="SOLUTE CARRIER FAMILY 12, CATION COTRANSPORTERS"/>
    <property type="match status" value="1"/>
</dbReference>